<reference evidence="2 3" key="1">
    <citation type="submission" date="2017-03" db="EMBL/GenBank/DDBJ databases">
        <title>Whole genome sequences of fourteen strains of Bradyrhizobium canariense and one strain of Bradyrhizobium japonicum isolated from Lupinus (Papilionoideae: Genisteae) species in Algeria.</title>
        <authorList>
            <person name="Crovadore J."/>
            <person name="Chekireb D."/>
            <person name="Brachmann A."/>
            <person name="Chablais R."/>
            <person name="Cochard B."/>
            <person name="Lefort F."/>
        </authorList>
    </citation>
    <scope>NUCLEOTIDE SEQUENCE [LARGE SCALE GENOMIC DNA]</scope>
    <source>
        <strain evidence="2 3">UBMA197</strain>
    </source>
</reference>
<dbReference type="InterPro" id="IPR054189">
    <property type="entry name" value="DUF6894"/>
</dbReference>
<dbReference type="RefSeq" id="WP_014494423.1">
    <property type="nucleotide sequence ID" value="NZ_BJNK01000092.1"/>
</dbReference>
<evidence type="ECO:0000313" key="2">
    <source>
        <dbReference type="EMBL" id="OSJ35165.1"/>
    </source>
</evidence>
<dbReference type="Proteomes" id="UP000193335">
    <property type="component" value="Unassembled WGS sequence"/>
</dbReference>
<evidence type="ECO:0000259" key="1">
    <source>
        <dbReference type="Pfam" id="PF21834"/>
    </source>
</evidence>
<evidence type="ECO:0000313" key="3">
    <source>
        <dbReference type="Proteomes" id="UP000193335"/>
    </source>
</evidence>
<dbReference type="Pfam" id="PF21834">
    <property type="entry name" value="DUF6894"/>
    <property type="match status" value="1"/>
</dbReference>
<protein>
    <recommendedName>
        <fullName evidence="1">DUF6894 domain-containing protein</fullName>
    </recommendedName>
</protein>
<comment type="caution">
    <text evidence="2">The sequence shown here is derived from an EMBL/GenBank/DDBJ whole genome shotgun (WGS) entry which is preliminary data.</text>
</comment>
<gene>
    <name evidence="2" type="ORF">BSZ19_09695</name>
</gene>
<sequence>MPRYYFHILNGKMLIDDVGVEVADTEAAKLEAVKYAGTVLTSEHPTDMWKGIPWEMKVTDGPFPNEGRTLLTLTLTAEINSN</sequence>
<organism evidence="2 3">
    <name type="scientific">Bradyrhizobium japonicum</name>
    <dbReference type="NCBI Taxonomy" id="375"/>
    <lineage>
        <taxon>Bacteria</taxon>
        <taxon>Pseudomonadati</taxon>
        <taxon>Pseudomonadota</taxon>
        <taxon>Alphaproteobacteria</taxon>
        <taxon>Hyphomicrobiales</taxon>
        <taxon>Nitrobacteraceae</taxon>
        <taxon>Bradyrhizobium</taxon>
    </lineage>
</organism>
<dbReference type="AlphaFoldDB" id="A0A1Y2JTQ7"/>
<dbReference type="EMBL" id="NAFL01000222">
    <property type="protein sequence ID" value="OSJ35165.1"/>
    <property type="molecule type" value="Genomic_DNA"/>
</dbReference>
<name>A0A1Y2JTQ7_BRAJP</name>
<feature type="domain" description="DUF6894" evidence="1">
    <location>
        <begin position="3"/>
        <end position="75"/>
    </location>
</feature>
<dbReference type="GeneID" id="64070686"/>
<accession>A0A1Y2JTQ7</accession>
<proteinExistence type="predicted"/>